<dbReference type="CDD" id="cd00833">
    <property type="entry name" value="PKS"/>
    <property type="match status" value="1"/>
</dbReference>
<evidence type="ECO:0000256" key="1">
    <source>
        <dbReference type="ARBA" id="ARBA00022450"/>
    </source>
</evidence>
<dbReference type="GO" id="GO:0006633">
    <property type="term" value="P:fatty acid biosynthetic process"/>
    <property type="evidence" value="ECO:0007669"/>
    <property type="project" value="TreeGrafter"/>
</dbReference>
<dbReference type="Gene3D" id="3.40.47.10">
    <property type="match status" value="1"/>
</dbReference>
<dbReference type="SMART" id="SM00825">
    <property type="entry name" value="PKS_KS"/>
    <property type="match status" value="1"/>
</dbReference>
<dbReference type="InterPro" id="IPR020841">
    <property type="entry name" value="PKS_Beta-ketoAc_synthase_dom"/>
</dbReference>
<dbReference type="InterPro" id="IPR050091">
    <property type="entry name" value="PKS_NRPS_Biosynth_Enz"/>
</dbReference>
<dbReference type="EMBL" id="CAJNNW010030755">
    <property type="protein sequence ID" value="CAE8704313.1"/>
    <property type="molecule type" value="Genomic_DNA"/>
</dbReference>
<dbReference type="PANTHER" id="PTHR43775:SF37">
    <property type="entry name" value="SI:DKEY-61P9.11"/>
    <property type="match status" value="1"/>
</dbReference>
<evidence type="ECO:0000313" key="5">
    <source>
        <dbReference type="EMBL" id="CAE8704313.1"/>
    </source>
</evidence>
<dbReference type="InterPro" id="IPR016039">
    <property type="entry name" value="Thiolase-like"/>
</dbReference>
<dbReference type="AlphaFoldDB" id="A0A813KDJ7"/>
<evidence type="ECO:0000259" key="4">
    <source>
        <dbReference type="PROSITE" id="PS52004"/>
    </source>
</evidence>
<dbReference type="Pfam" id="PF02801">
    <property type="entry name" value="Ketoacyl-synt_C"/>
    <property type="match status" value="1"/>
</dbReference>
<feature type="domain" description="Ketosynthase family 3 (KS3)" evidence="4">
    <location>
        <begin position="1"/>
        <end position="417"/>
    </location>
</feature>
<evidence type="ECO:0000256" key="2">
    <source>
        <dbReference type="ARBA" id="ARBA00022553"/>
    </source>
</evidence>
<keyword evidence="2" id="KW-0597">Phosphoprotein</keyword>
<dbReference type="PANTHER" id="PTHR43775">
    <property type="entry name" value="FATTY ACID SYNTHASE"/>
    <property type="match status" value="1"/>
</dbReference>
<evidence type="ECO:0000313" key="6">
    <source>
        <dbReference type="Proteomes" id="UP000626109"/>
    </source>
</evidence>
<sequence>MGVRYAFGADEPWKLWVGYAKAAMDVVTRHPQARWDCDMYYEQDADQTSGKSYTCHGGFSEGIELFDCRFFDIAPAEAKGMDPSQRQVLEVSYIALQGAGWTKKSLQVKAANIGVFVGLDKNEWNSIPKDITGGFAAASSANAITSNRFNYCLNLKGASMTIDTACSASLVCTHTAKLYLMHKHYDPCEACIVTGVNLSISPLTYIGGCGAGMHSHMGRCFTYNSTADGYTRGEATASCALKAKPFDRDAGDFALLAGSQVNQDGRSASLTAPNGPAQERCSLAVLKEIGLKPPEIDTTECHGTGTSLGDPIEIGAYRKVMSSMPRHEPVVITSNKSNLGHCEGSAGISGFLKCVLLSLYGEATPNCHLKCLNPHLDMAGFPGIITTENLPFRAEATYNGVLSFGFGGTNACGTVWGVNQMTSRGVGTEKDLFGLFIRKMQEAPAQEVTIVGDDWEDWEMQGPERNAKNGELWEVELDPDGVVSYSKQDKHLPDLGGAYFLTGSFNDWTFDELEADETVPGLFFTTVKVGPDCEEGFQIVADQDSSMTFYPAQSRCSQKCSPVRGPGQTKQENSWCLKGSKGDRFRVEFFRSETGATSVSWRLEKR</sequence>
<accession>A0A813KDJ7</accession>
<reference evidence="5" key="1">
    <citation type="submission" date="2021-02" db="EMBL/GenBank/DDBJ databases">
        <authorList>
            <person name="Dougan E. K."/>
            <person name="Rhodes N."/>
            <person name="Thang M."/>
            <person name="Chan C."/>
        </authorList>
    </citation>
    <scope>NUCLEOTIDE SEQUENCE</scope>
</reference>
<keyword evidence="3" id="KW-0808">Transferase</keyword>
<comment type="caution">
    <text evidence="5">The sequence shown here is derived from an EMBL/GenBank/DDBJ whole genome shotgun (WGS) entry which is preliminary data.</text>
</comment>
<name>A0A813KDJ7_POLGL</name>
<dbReference type="InterPro" id="IPR014030">
    <property type="entry name" value="Ketoacyl_synth_N"/>
</dbReference>
<organism evidence="5 6">
    <name type="scientific">Polarella glacialis</name>
    <name type="common">Dinoflagellate</name>
    <dbReference type="NCBI Taxonomy" id="89957"/>
    <lineage>
        <taxon>Eukaryota</taxon>
        <taxon>Sar</taxon>
        <taxon>Alveolata</taxon>
        <taxon>Dinophyceae</taxon>
        <taxon>Suessiales</taxon>
        <taxon>Suessiaceae</taxon>
        <taxon>Polarella</taxon>
    </lineage>
</organism>
<proteinExistence type="inferred from homology"/>
<protein>
    <recommendedName>
        <fullName evidence="4">Ketosynthase family 3 (KS3) domain-containing protein</fullName>
    </recommendedName>
</protein>
<dbReference type="SUPFAM" id="SSF53901">
    <property type="entry name" value="Thiolase-like"/>
    <property type="match status" value="1"/>
</dbReference>
<dbReference type="GO" id="GO:0004312">
    <property type="term" value="F:fatty acid synthase activity"/>
    <property type="evidence" value="ECO:0007669"/>
    <property type="project" value="TreeGrafter"/>
</dbReference>
<dbReference type="PROSITE" id="PS52004">
    <property type="entry name" value="KS3_2"/>
    <property type="match status" value="1"/>
</dbReference>
<evidence type="ECO:0000256" key="3">
    <source>
        <dbReference type="RuleBase" id="RU003694"/>
    </source>
</evidence>
<dbReference type="InterPro" id="IPR014031">
    <property type="entry name" value="Ketoacyl_synth_C"/>
</dbReference>
<comment type="similarity">
    <text evidence="3">Belongs to the thiolase-like superfamily. Beta-ketoacyl-ACP synthases family.</text>
</comment>
<gene>
    <name evidence="5" type="ORF">PGLA2088_LOCUS33101</name>
</gene>
<keyword evidence="1" id="KW-0596">Phosphopantetheine</keyword>
<dbReference type="Proteomes" id="UP000626109">
    <property type="component" value="Unassembled WGS sequence"/>
</dbReference>
<dbReference type="Pfam" id="PF00109">
    <property type="entry name" value="ketoacyl-synt"/>
    <property type="match status" value="1"/>
</dbReference>